<evidence type="ECO:0000259" key="2">
    <source>
        <dbReference type="Pfam" id="PF24223"/>
    </source>
</evidence>
<dbReference type="Pfam" id="PF24222">
    <property type="entry name" value="MrpH_N"/>
    <property type="match status" value="1"/>
</dbReference>
<accession>A0A9Q8Q1I2</accession>
<dbReference type="GeneID" id="79718406"/>
<dbReference type="CDD" id="cd22566">
    <property type="entry name" value="MrpH-like"/>
    <property type="match status" value="1"/>
</dbReference>
<dbReference type="GO" id="GO:0007155">
    <property type="term" value="P:cell adhesion"/>
    <property type="evidence" value="ECO:0007669"/>
    <property type="project" value="InterPro"/>
</dbReference>
<feature type="domain" description="Fimbrial adhesin MrpH C-terminal" evidence="2">
    <location>
        <begin position="167"/>
        <end position="282"/>
    </location>
</feature>
<evidence type="ECO:0000259" key="1">
    <source>
        <dbReference type="Pfam" id="PF24222"/>
    </source>
</evidence>
<evidence type="ECO:0000313" key="4">
    <source>
        <dbReference type="Proteomes" id="UP000829116"/>
    </source>
</evidence>
<dbReference type="Pfam" id="PF24223">
    <property type="entry name" value="MrpH_C"/>
    <property type="match status" value="1"/>
</dbReference>
<reference evidence="3" key="1">
    <citation type="submission" date="2022-03" db="EMBL/GenBank/DDBJ databases">
        <title>ESBL-producing Moellerella wisconsensis and Escherichia marmotae isolated from wild game meat.</title>
        <authorList>
            <person name="Biggel M."/>
        </authorList>
    </citation>
    <scope>NUCLEOTIDE SEQUENCE</scope>
    <source>
        <strain evidence="3">W51</strain>
    </source>
</reference>
<dbReference type="AlphaFoldDB" id="A0A9Q8Q1I2"/>
<dbReference type="Proteomes" id="UP000829116">
    <property type="component" value="Chromosome"/>
</dbReference>
<organism evidence="3 4">
    <name type="scientific">Moellerella wisconsensis</name>
    <dbReference type="NCBI Taxonomy" id="158849"/>
    <lineage>
        <taxon>Bacteria</taxon>
        <taxon>Pseudomonadati</taxon>
        <taxon>Pseudomonadota</taxon>
        <taxon>Gammaproteobacteria</taxon>
        <taxon>Enterobacterales</taxon>
        <taxon>Morganellaceae</taxon>
        <taxon>Moellerella</taxon>
    </lineage>
</organism>
<sequence length="282" mass="31007">MKIKKTAIIISLLFLPYYCFAASYFSYVTDIERLSGKNWRYSFILEYWKVSPYDVNPCKTDLPGYKCYLSINHLHSLPNKGGSGRVKSTPWKCDIDFSDYSSLSDVYSDAVNLCGLRLPFQGTTEHHGEIQADECIGFFLNKSKSAAYGIMVSNGICGIAPPPTGKCYFAGSGRMEIDHGLLSDIDVDGDFQSSTFEVICNQPMTLKIRSNMDGPVLNLRPDGSIGSEIKINNIAANIGSTIRLKANDRRIVNITSKLITSNSGILPPGKFSGVVTLVLTIP</sequence>
<gene>
    <name evidence="3" type="ORF">MNY72_14160</name>
</gene>
<dbReference type="EMBL" id="CP093245">
    <property type="protein sequence ID" value="UNH30461.1"/>
    <property type="molecule type" value="Genomic_DNA"/>
</dbReference>
<evidence type="ECO:0000313" key="3">
    <source>
        <dbReference type="EMBL" id="UNH30461.1"/>
    </source>
</evidence>
<proteinExistence type="predicted"/>
<dbReference type="InterPro" id="IPR036937">
    <property type="entry name" value="Adhesion_dom_fimbrial_sf"/>
</dbReference>
<dbReference type="InterPro" id="IPR057010">
    <property type="entry name" value="MrpH_C"/>
</dbReference>
<dbReference type="RefSeq" id="WP_047256247.1">
    <property type="nucleotide sequence ID" value="NZ_CAWMFK010000052.1"/>
</dbReference>
<dbReference type="GO" id="GO:0009289">
    <property type="term" value="C:pilus"/>
    <property type="evidence" value="ECO:0007669"/>
    <property type="project" value="InterPro"/>
</dbReference>
<dbReference type="Gene3D" id="2.60.40.1090">
    <property type="entry name" value="Fimbrial-type adhesion domain"/>
    <property type="match status" value="1"/>
</dbReference>
<name>A0A9Q8Q1I2_9GAMM</name>
<protein>
    <submittedName>
        <fullName evidence="3">Uncharacterized protein</fullName>
    </submittedName>
</protein>
<dbReference type="InterPro" id="IPR057009">
    <property type="entry name" value="MrpH_N"/>
</dbReference>
<feature type="domain" description="Fimbrial adhesin MrpH N-terminal" evidence="1">
    <location>
        <begin position="22"/>
        <end position="165"/>
    </location>
</feature>